<dbReference type="EMBL" id="CM001220">
    <property type="protein sequence ID" value="KEH29918.1"/>
    <property type="molecule type" value="Genomic_DNA"/>
</dbReference>
<evidence type="ECO:0000313" key="2">
    <source>
        <dbReference type="EnsemblPlants" id="KEH29918"/>
    </source>
</evidence>
<organism evidence="1 3">
    <name type="scientific">Medicago truncatula</name>
    <name type="common">Barrel medic</name>
    <name type="synonym">Medicago tribuloides</name>
    <dbReference type="NCBI Taxonomy" id="3880"/>
    <lineage>
        <taxon>Eukaryota</taxon>
        <taxon>Viridiplantae</taxon>
        <taxon>Streptophyta</taxon>
        <taxon>Embryophyta</taxon>
        <taxon>Tracheophyta</taxon>
        <taxon>Spermatophyta</taxon>
        <taxon>Magnoliopsida</taxon>
        <taxon>eudicotyledons</taxon>
        <taxon>Gunneridae</taxon>
        <taxon>Pentapetalae</taxon>
        <taxon>rosids</taxon>
        <taxon>fabids</taxon>
        <taxon>Fabales</taxon>
        <taxon>Fabaceae</taxon>
        <taxon>Papilionoideae</taxon>
        <taxon>50 kb inversion clade</taxon>
        <taxon>NPAAA clade</taxon>
        <taxon>Hologalegina</taxon>
        <taxon>IRL clade</taxon>
        <taxon>Trifolieae</taxon>
        <taxon>Medicago</taxon>
    </lineage>
</organism>
<keyword evidence="3" id="KW-1185">Reference proteome</keyword>
<name>A0A072ULI8_MEDTR</name>
<evidence type="ECO:0000313" key="1">
    <source>
        <dbReference type="EMBL" id="KEH29918.1"/>
    </source>
</evidence>
<dbReference type="EnsemblPlants" id="KEH29918">
    <property type="protein sequence ID" value="KEH29918"/>
    <property type="gene ID" value="MTR_4g056170"/>
</dbReference>
<reference evidence="1 3" key="1">
    <citation type="journal article" date="2011" name="Nature">
        <title>The Medicago genome provides insight into the evolution of rhizobial symbioses.</title>
        <authorList>
            <person name="Young N.D."/>
            <person name="Debelle F."/>
            <person name="Oldroyd G.E."/>
            <person name="Geurts R."/>
            <person name="Cannon S.B."/>
            <person name="Udvardi M.K."/>
            <person name="Benedito V.A."/>
            <person name="Mayer K.F."/>
            <person name="Gouzy J."/>
            <person name="Schoof H."/>
            <person name="Van de Peer Y."/>
            <person name="Proost S."/>
            <person name="Cook D.R."/>
            <person name="Meyers B.C."/>
            <person name="Spannagl M."/>
            <person name="Cheung F."/>
            <person name="De Mita S."/>
            <person name="Krishnakumar V."/>
            <person name="Gundlach H."/>
            <person name="Zhou S."/>
            <person name="Mudge J."/>
            <person name="Bharti A.K."/>
            <person name="Murray J.D."/>
            <person name="Naoumkina M.A."/>
            <person name="Rosen B."/>
            <person name="Silverstein K.A."/>
            <person name="Tang H."/>
            <person name="Rombauts S."/>
            <person name="Zhao P.X."/>
            <person name="Zhou P."/>
            <person name="Barbe V."/>
            <person name="Bardou P."/>
            <person name="Bechner M."/>
            <person name="Bellec A."/>
            <person name="Berger A."/>
            <person name="Berges H."/>
            <person name="Bidwell S."/>
            <person name="Bisseling T."/>
            <person name="Choisne N."/>
            <person name="Couloux A."/>
            <person name="Denny R."/>
            <person name="Deshpande S."/>
            <person name="Dai X."/>
            <person name="Doyle J.J."/>
            <person name="Dudez A.M."/>
            <person name="Farmer A.D."/>
            <person name="Fouteau S."/>
            <person name="Franken C."/>
            <person name="Gibelin C."/>
            <person name="Gish J."/>
            <person name="Goldstein S."/>
            <person name="Gonzalez A.J."/>
            <person name="Green P.J."/>
            <person name="Hallab A."/>
            <person name="Hartog M."/>
            <person name="Hua A."/>
            <person name="Humphray S.J."/>
            <person name="Jeong D.H."/>
            <person name="Jing Y."/>
            <person name="Jocker A."/>
            <person name="Kenton S.M."/>
            <person name="Kim D.J."/>
            <person name="Klee K."/>
            <person name="Lai H."/>
            <person name="Lang C."/>
            <person name="Lin S."/>
            <person name="Macmil S.L."/>
            <person name="Magdelenat G."/>
            <person name="Matthews L."/>
            <person name="McCorrison J."/>
            <person name="Monaghan E.L."/>
            <person name="Mun J.H."/>
            <person name="Najar F.Z."/>
            <person name="Nicholson C."/>
            <person name="Noirot C."/>
            <person name="O'Bleness M."/>
            <person name="Paule C.R."/>
            <person name="Poulain J."/>
            <person name="Prion F."/>
            <person name="Qin B."/>
            <person name="Qu C."/>
            <person name="Retzel E.F."/>
            <person name="Riddle C."/>
            <person name="Sallet E."/>
            <person name="Samain S."/>
            <person name="Samson N."/>
            <person name="Sanders I."/>
            <person name="Saurat O."/>
            <person name="Scarpelli C."/>
            <person name="Schiex T."/>
            <person name="Segurens B."/>
            <person name="Severin A.J."/>
            <person name="Sherrier D.J."/>
            <person name="Shi R."/>
            <person name="Sims S."/>
            <person name="Singer S.R."/>
            <person name="Sinharoy S."/>
            <person name="Sterck L."/>
            <person name="Viollet A."/>
            <person name="Wang B.B."/>
            <person name="Wang K."/>
            <person name="Wang M."/>
            <person name="Wang X."/>
            <person name="Warfsmann J."/>
            <person name="Weissenbach J."/>
            <person name="White D.D."/>
            <person name="White J.D."/>
            <person name="Wiley G.B."/>
            <person name="Wincker P."/>
            <person name="Xing Y."/>
            <person name="Yang L."/>
            <person name="Yao Z."/>
            <person name="Ying F."/>
            <person name="Zhai J."/>
            <person name="Zhou L."/>
            <person name="Zuber A."/>
            <person name="Denarie J."/>
            <person name="Dixon R.A."/>
            <person name="May G.D."/>
            <person name="Schwartz D.C."/>
            <person name="Rogers J."/>
            <person name="Quetier F."/>
            <person name="Town C.D."/>
            <person name="Roe B.A."/>
        </authorList>
    </citation>
    <scope>NUCLEOTIDE SEQUENCE [LARGE SCALE GENOMIC DNA]</scope>
    <source>
        <strain evidence="1">A17</strain>
        <strain evidence="2 3">cv. Jemalong A17</strain>
    </source>
</reference>
<sequence>MNEAFIRDIGKELSASLLIVDVGKNNKLPTLVKANFFPDERDRVNHYPTRRFFNGKLTIDFAYVLLFYTHLTTHLLSDRERNVVDDDVVNKIAPKFQDGVKGFSESPIIGGI</sequence>
<protein>
    <submittedName>
        <fullName evidence="1 2">Uncharacterized protein</fullName>
    </submittedName>
</protein>
<dbReference type="AlphaFoldDB" id="A0A072ULI8"/>
<gene>
    <name evidence="1" type="ordered locus">MTR_4g056170</name>
</gene>
<dbReference type="Proteomes" id="UP000002051">
    <property type="component" value="Chromosome 4"/>
</dbReference>
<accession>A0A072ULI8</accession>
<reference evidence="1 3" key="2">
    <citation type="journal article" date="2014" name="BMC Genomics">
        <title>An improved genome release (version Mt4.0) for the model legume Medicago truncatula.</title>
        <authorList>
            <person name="Tang H."/>
            <person name="Krishnakumar V."/>
            <person name="Bidwell S."/>
            <person name="Rosen B."/>
            <person name="Chan A."/>
            <person name="Zhou S."/>
            <person name="Gentzbittel L."/>
            <person name="Childs K.L."/>
            <person name="Yandell M."/>
            <person name="Gundlach H."/>
            <person name="Mayer K.F."/>
            <person name="Schwartz D.C."/>
            <person name="Town C.D."/>
        </authorList>
    </citation>
    <scope>GENOME REANNOTATION</scope>
    <source>
        <strain evidence="1">A17</strain>
        <strain evidence="2 3">cv. Jemalong A17</strain>
    </source>
</reference>
<reference evidence="2" key="3">
    <citation type="submission" date="2015-04" db="UniProtKB">
        <authorList>
            <consortium name="EnsemblPlants"/>
        </authorList>
    </citation>
    <scope>IDENTIFICATION</scope>
    <source>
        <strain evidence="2">cv. Jemalong A17</strain>
    </source>
</reference>
<dbReference type="STRING" id="3880.A0A072ULI8"/>
<dbReference type="HOGENOM" id="CLU_2213885_0_0_1"/>
<proteinExistence type="predicted"/>
<evidence type="ECO:0000313" key="3">
    <source>
        <dbReference type="Proteomes" id="UP000002051"/>
    </source>
</evidence>